<dbReference type="PANTHER" id="PTHR44566">
    <property type="entry name" value="TRANSDUCIN/WD40 REPEAT-LIKE SUPERFAMILY PROTEIN"/>
    <property type="match status" value="1"/>
</dbReference>
<accession>A0A8E0RJG0</accession>
<comment type="caution">
    <text evidence="1">The sequence shown here is derived from an EMBL/GenBank/DDBJ whole genome shotgun (WGS) entry which is preliminary data.</text>
</comment>
<reference evidence="1" key="1">
    <citation type="submission" date="2019-05" db="EMBL/GenBank/DDBJ databases">
        <title>Annotation for the trematode Fasciolopsis buski.</title>
        <authorList>
            <person name="Choi Y.-J."/>
        </authorList>
    </citation>
    <scope>NUCLEOTIDE SEQUENCE</scope>
    <source>
        <strain evidence="1">HT</strain>
        <tissue evidence="1">Whole worm</tissue>
    </source>
</reference>
<dbReference type="Proteomes" id="UP000728185">
    <property type="component" value="Unassembled WGS sequence"/>
</dbReference>
<dbReference type="EMBL" id="LUCM01011103">
    <property type="protein sequence ID" value="KAA0184440.1"/>
    <property type="molecule type" value="Genomic_DNA"/>
</dbReference>
<dbReference type="PANTHER" id="PTHR44566:SF1">
    <property type="entry name" value="WD REPEAT-CONTAINING PROTEIN 25"/>
    <property type="match status" value="1"/>
</dbReference>
<evidence type="ECO:0000313" key="2">
    <source>
        <dbReference type="Proteomes" id="UP000728185"/>
    </source>
</evidence>
<dbReference type="AlphaFoldDB" id="A0A8E0RJG0"/>
<protein>
    <submittedName>
        <fullName evidence="1">Uncharacterized protein</fullName>
    </submittedName>
</protein>
<organism evidence="1 2">
    <name type="scientific">Fasciolopsis buskii</name>
    <dbReference type="NCBI Taxonomy" id="27845"/>
    <lineage>
        <taxon>Eukaryota</taxon>
        <taxon>Metazoa</taxon>
        <taxon>Spiralia</taxon>
        <taxon>Lophotrochozoa</taxon>
        <taxon>Platyhelminthes</taxon>
        <taxon>Trematoda</taxon>
        <taxon>Digenea</taxon>
        <taxon>Plagiorchiida</taxon>
        <taxon>Echinostomata</taxon>
        <taxon>Echinostomatoidea</taxon>
        <taxon>Fasciolidae</taxon>
        <taxon>Fasciolopsis</taxon>
    </lineage>
</organism>
<dbReference type="OrthoDB" id="256303at2759"/>
<proteinExistence type="predicted"/>
<dbReference type="Gene3D" id="2.130.10.10">
    <property type="entry name" value="YVTN repeat-like/Quinoprotein amine dehydrogenase"/>
    <property type="match status" value="1"/>
</dbReference>
<sequence length="387" mass="42675">MMIDSSSAIDFYPRLSLRWPILACTTPPTQSTSSSNSNLHLYKLTSLLRDTSDRSAIKQAELLPNPDVTALDKSNYSNVWCCLALGRTNSSSHSTSLQLTTGSTNGLVCQWDLTAGKLINKIDAMRSGDLLRCIALASSLSEFVHNQQCLLTGSTRGIIGLWDMRISGLCRPQQTFAHSGQAHSTSDLLWLTDTQFASTSDTVDRNLCDPNLSVWDTRFGKPISHQLYQERWGCSRLANRSMSGSLGFAVQTHGNGIVEVTGSSDTSSHTCSNDVRYRLERRWRYEGHDCQAHPLGLAYNTCASFLASGNFGSDCPAVWYAKRTHSHKPGDSLEGVNFSPAPHRSPRLTLTDVVWLPHHVTRETGCVNQLIGIQSTGTVRIYQLHPE</sequence>
<gene>
    <name evidence="1" type="ORF">FBUS_09262</name>
</gene>
<dbReference type="SUPFAM" id="SSF50978">
    <property type="entry name" value="WD40 repeat-like"/>
    <property type="match status" value="1"/>
</dbReference>
<dbReference type="InterPro" id="IPR053053">
    <property type="entry name" value="WD_repeat_protein"/>
</dbReference>
<name>A0A8E0RJG0_9TREM</name>
<dbReference type="InterPro" id="IPR036322">
    <property type="entry name" value="WD40_repeat_dom_sf"/>
</dbReference>
<evidence type="ECO:0000313" key="1">
    <source>
        <dbReference type="EMBL" id="KAA0184440.1"/>
    </source>
</evidence>
<dbReference type="InterPro" id="IPR015943">
    <property type="entry name" value="WD40/YVTN_repeat-like_dom_sf"/>
</dbReference>
<keyword evidence="2" id="KW-1185">Reference proteome</keyword>